<evidence type="ECO:0000259" key="1">
    <source>
        <dbReference type="Pfam" id="PF12937"/>
    </source>
</evidence>
<dbReference type="InterPro" id="IPR036047">
    <property type="entry name" value="F-box-like_dom_sf"/>
</dbReference>
<evidence type="ECO:0000313" key="2">
    <source>
        <dbReference type="EMBL" id="TEB33639.1"/>
    </source>
</evidence>
<comment type="caution">
    <text evidence="2">The sequence shown here is derived from an EMBL/GenBank/DDBJ whole genome shotgun (WGS) entry which is preliminary data.</text>
</comment>
<dbReference type="Gene3D" id="1.20.1280.50">
    <property type="match status" value="1"/>
</dbReference>
<accession>A0A4Y7TJG2</accession>
<dbReference type="SUPFAM" id="SSF81383">
    <property type="entry name" value="F-box domain"/>
    <property type="match status" value="1"/>
</dbReference>
<sequence>MTLDTTFIERLYEELLARIMDLTLDGINSMAFPKPKDQCTVREIRTRLRGVCRRWNQIVLDNPILWRDVELISPYVATHPYIEEELVRRLYFTLRNGKQVSRRLAVAVGTITSRIVPDSQPPFNPLVLPAFEVIRAEKKLGISFHPRMWVSSAATLHPSVSPIAFRPSMEETSVARYLGFELVGGSMG</sequence>
<reference evidence="2 3" key="1">
    <citation type="journal article" date="2019" name="Nat. Ecol. Evol.">
        <title>Megaphylogeny resolves global patterns of mushroom evolution.</title>
        <authorList>
            <person name="Varga T."/>
            <person name="Krizsan K."/>
            <person name="Foldi C."/>
            <person name="Dima B."/>
            <person name="Sanchez-Garcia M."/>
            <person name="Sanchez-Ramirez S."/>
            <person name="Szollosi G.J."/>
            <person name="Szarkandi J.G."/>
            <person name="Papp V."/>
            <person name="Albert L."/>
            <person name="Andreopoulos W."/>
            <person name="Angelini C."/>
            <person name="Antonin V."/>
            <person name="Barry K.W."/>
            <person name="Bougher N.L."/>
            <person name="Buchanan P."/>
            <person name="Buyck B."/>
            <person name="Bense V."/>
            <person name="Catcheside P."/>
            <person name="Chovatia M."/>
            <person name="Cooper J."/>
            <person name="Damon W."/>
            <person name="Desjardin D."/>
            <person name="Finy P."/>
            <person name="Geml J."/>
            <person name="Haridas S."/>
            <person name="Hughes K."/>
            <person name="Justo A."/>
            <person name="Karasinski D."/>
            <person name="Kautmanova I."/>
            <person name="Kiss B."/>
            <person name="Kocsube S."/>
            <person name="Kotiranta H."/>
            <person name="LaButti K.M."/>
            <person name="Lechner B.E."/>
            <person name="Liimatainen K."/>
            <person name="Lipzen A."/>
            <person name="Lukacs Z."/>
            <person name="Mihaltcheva S."/>
            <person name="Morgado L.N."/>
            <person name="Niskanen T."/>
            <person name="Noordeloos M.E."/>
            <person name="Ohm R.A."/>
            <person name="Ortiz-Santana B."/>
            <person name="Ovrebo C."/>
            <person name="Racz N."/>
            <person name="Riley R."/>
            <person name="Savchenko A."/>
            <person name="Shiryaev A."/>
            <person name="Soop K."/>
            <person name="Spirin V."/>
            <person name="Szebenyi C."/>
            <person name="Tomsovsky M."/>
            <person name="Tulloss R.E."/>
            <person name="Uehling J."/>
            <person name="Grigoriev I.V."/>
            <person name="Vagvolgyi C."/>
            <person name="Papp T."/>
            <person name="Martin F.M."/>
            <person name="Miettinen O."/>
            <person name="Hibbett D.S."/>
            <person name="Nagy L.G."/>
        </authorList>
    </citation>
    <scope>NUCLEOTIDE SEQUENCE [LARGE SCALE GENOMIC DNA]</scope>
    <source>
        <strain evidence="2 3">FP101781</strain>
    </source>
</reference>
<feature type="domain" description="F-box" evidence="1">
    <location>
        <begin position="46"/>
        <end position="69"/>
    </location>
</feature>
<protein>
    <recommendedName>
        <fullName evidence="1">F-box domain-containing protein</fullName>
    </recommendedName>
</protein>
<dbReference type="AlphaFoldDB" id="A0A4Y7TJG2"/>
<dbReference type="InterPro" id="IPR001810">
    <property type="entry name" value="F-box_dom"/>
</dbReference>
<dbReference type="OrthoDB" id="3219769at2759"/>
<keyword evidence="3" id="KW-1185">Reference proteome</keyword>
<gene>
    <name evidence="2" type="ORF">FA13DRAFT_163469</name>
</gene>
<dbReference type="Pfam" id="PF12937">
    <property type="entry name" value="F-box-like"/>
    <property type="match status" value="1"/>
</dbReference>
<dbReference type="Proteomes" id="UP000298030">
    <property type="component" value="Unassembled WGS sequence"/>
</dbReference>
<organism evidence="2 3">
    <name type="scientific">Coprinellus micaceus</name>
    <name type="common">Glistening ink-cap mushroom</name>
    <name type="synonym">Coprinus micaceus</name>
    <dbReference type="NCBI Taxonomy" id="71717"/>
    <lineage>
        <taxon>Eukaryota</taxon>
        <taxon>Fungi</taxon>
        <taxon>Dikarya</taxon>
        <taxon>Basidiomycota</taxon>
        <taxon>Agaricomycotina</taxon>
        <taxon>Agaricomycetes</taxon>
        <taxon>Agaricomycetidae</taxon>
        <taxon>Agaricales</taxon>
        <taxon>Agaricineae</taxon>
        <taxon>Psathyrellaceae</taxon>
        <taxon>Coprinellus</taxon>
    </lineage>
</organism>
<dbReference type="EMBL" id="QPFP01000012">
    <property type="protein sequence ID" value="TEB33639.1"/>
    <property type="molecule type" value="Genomic_DNA"/>
</dbReference>
<evidence type="ECO:0000313" key="3">
    <source>
        <dbReference type="Proteomes" id="UP000298030"/>
    </source>
</evidence>
<name>A0A4Y7TJG2_COPMI</name>
<proteinExistence type="predicted"/>